<protein>
    <submittedName>
        <fullName evidence="1">Uncharacterized protein</fullName>
    </submittedName>
</protein>
<dbReference type="EMBL" id="PP357458">
    <property type="protein sequence ID" value="WWT40979.1"/>
    <property type="molecule type" value="Genomic_DNA"/>
</dbReference>
<accession>A0AC61ZT36</accession>
<organism evidence="1">
    <name type="scientific">Klebsiella phage phi1_175008</name>
    <dbReference type="NCBI Taxonomy" id="3127744"/>
    <lineage>
        <taxon>Viruses</taxon>
        <taxon>Duplodnaviria</taxon>
        <taxon>Heunggongvirae</taxon>
        <taxon>Uroviricota</taxon>
        <taxon>Caudoviricetes</taxon>
        <taxon>Stephanstirmvirinae</taxon>
    </lineage>
</organism>
<reference evidence="1" key="1">
    <citation type="submission" date="2024-02" db="EMBL/GenBank/DDBJ databases">
        <title>Klebsiella phages.</title>
        <authorList>
            <person name="Li J."/>
            <person name="Feng Y."/>
            <person name="Zong Z."/>
        </authorList>
    </citation>
    <scope>NUCLEOTIDE SEQUENCE</scope>
</reference>
<name>A0AC61ZT36_9CAUD</name>
<sequence>MTDREQIEFLRAYCYTIGHTNGTPFDEATVTIYDVRPNSMNIISMKEIRELLDYYGKLPMMLDLGHIVSPPEKFVYWMLKDIGLIDGYTALQDALSREENNL</sequence>
<evidence type="ECO:0000313" key="1">
    <source>
        <dbReference type="EMBL" id="WWT40979.1"/>
    </source>
</evidence>
<proteinExistence type="predicted"/>